<evidence type="ECO:0000313" key="1">
    <source>
        <dbReference type="EMBL" id="MFD1833735.1"/>
    </source>
</evidence>
<dbReference type="Proteomes" id="UP001597280">
    <property type="component" value="Unassembled WGS sequence"/>
</dbReference>
<sequence>MRRSEFAELADHVFGPTLARTYTRDLVLEEVGGLTAEQALEAGRPVRAVWTALCDAMDVPEGSRWEVPPAVRRR</sequence>
<evidence type="ECO:0000313" key="2">
    <source>
        <dbReference type="Proteomes" id="UP001597280"/>
    </source>
</evidence>
<dbReference type="RefSeq" id="WP_137771250.1">
    <property type="nucleotide sequence ID" value="NZ_BAAAIS010000001.1"/>
</dbReference>
<proteinExistence type="predicted"/>
<gene>
    <name evidence="1" type="ORF">ACFSDA_01485</name>
</gene>
<dbReference type="InterPro" id="IPR021408">
    <property type="entry name" value="DUF3046"/>
</dbReference>
<comment type="caution">
    <text evidence="1">The sequence shown here is derived from an EMBL/GenBank/DDBJ whole genome shotgun (WGS) entry which is preliminary data.</text>
</comment>
<keyword evidence="2" id="KW-1185">Reference proteome</keyword>
<protein>
    <submittedName>
        <fullName evidence="1">DUF3046 domain-containing protein</fullName>
    </submittedName>
</protein>
<dbReference type="Pfam" id="PF11248">
    <property type="entry name" value="DUF3046"/>
    <property type="match status" value="1"/>
</dbReference>
<organism evidence="1 2">
    <name type="scientific">Brachybacterium rhamnosum</name>
    <dbReference type="NCBI Taxonomy" id="173361"/>
    <lineage>
        <taxon>Bacteria</taxon>
        <taxon>Bacillati</taxon>
        <taxon>Actinomycetota</taxon>
        <taxon>Actinomycetes</taxon>
        <taxon>Micrococcales</taxon>
        <taxon>Dermabacteraceae</taxon>
        <taxon>Brachybacterium</taxon>
    </lineage>
</organism>
<name>A0ABW4PUD8_9MICO</name>
<dbReference type="EMBL" id="JBHUFL010000001">
    <property type="protein sequence ID" value="MFD1833735.1"/>
    <property type="molecule type" value="Genomic_DNA"/>
</dbReference>
<reference evidence="2" key="1">
    <citation type="journal article" date="2019" name="Int. J. Syst. Evol. Microbiol.">
        <title>The Global Catalogue of Microorganisms (GCM) 10K type strain sequencing project: providing services to taxonomists for standard genome sequencing and annotation.</title>
        <authorList>
            <consortium name="The Broad Institute Genomics Platform"/>
            <consortium name="The Broad Institute Genome Sequencing Center for Infectious Disease"/>
            <person name="Wu L."/>
            <person name="Ma J."/>
        </authorList>
    </citation>
    <scope>NUCLEOTIDE SEQUENCE [LARGE SCALE GENOMIC DNA]</scope>
    <source>
        <strain evidence="2">JCM 11650</strain>
    </source>
</reference>
<accession>A0ABW4PUD8</accession>